<dbReference type="Gene3D" id="3.40.50.150">
    <property type="entry name" value="Vaccinia Virus protein VP39"/>
    <property type="match status" value="2"/>
</dbReference>
<feature type="compositionally biased region" description="Basic and acidic residues" evidence="12">
    <location>
        <begin position="291"/>
        <end position="303"/>
    </location>
</feature>
<keyword evidence="8" id="KW-0496">Mitochondrion</keyword>
<evidence type="ECO:0000313" key="14">
    <source>
        <dbReference type="EMBL" id="KAF5837596.1"/>
    </source>
</evidence>
<dbReference type="Proteomes" id="UP000815325">
    <property type="component" value="Unassembled WGS sequence"/>
</dbReference>
<evidence type="ECO:0000256" key="1">
    <source>
        <dbReference type="ARBA" id="ARBA00004173"/>
    </source>
</evidence>
<feature type="active site" description="Nucleophile" evidence="11">
    <location>
        <position position="448"/>
    </location>
</feature>
<comment type="caution">
    <text evidence="11">Lacks conserved residue(s) required for the propagation of feature annotation.</text>
</comment>
<comment type="subcellular location">
    <subcellularLocation>
        <location evidence="1">Mitochondrion</location>
    </subcellularLocation>
</comment>
<evidence type="ECO:0000256" key="5">
    <source>
        <dbReference type="ARBA" id="ARBA00022691"/>
    </source>
</evidence>
<evidence type="ECO:0000313" key="15">
    <source>
        <dbReference type="Proteomes" id="UP000815325"/>
    </source>
</evidence>
<keyword evidence="5 11" id="KW-0949">S-adenosyl-L-methionine</keyword>
<dbReference type="SUPFAM" id="SSF53335">
    <property type="entry name" value="S-adenosyl-L-methionine-dependent methyltransferases"/>
    <property type="match status" value="2"/>
</dbReference>
<feature type="binding site" evidence="11">
    <location>
        <position position="389"/>
    </location>
    <ligand>
        <name>S-adenosyl-L-methionine</name>
        <dbReference type="ChEBI" id="CHEBI:59789"/>
    </ligand>
</feature>
<evidence type="ECO:0000256" key="4">
    <source>
        <dbReference type="ARBA" id="ARBA00022679"/>
    </source>
</evidence>
<feature type="compositionally biased region" description="Low complexity" evidence="12">
    <location>
        <begin position="273"/>
        <end position="290"/>
    </location>
</feature>
<dbReference type="InterPro" id="IPR023267">
    <property type="entry name" value="RCMT"/>
</dbReference>
<keyword evidence="4 11" id="KW-0808">Transferase</keyword>
<keyword evidence="15" id="KW-1185">Reference proteome</keyword>
<evidence type="ECO:0000256" key="9">
    <source>
        <dbReference type="ARBA" id="ARBA00042050"/>
    </source>
</evidence>
<dbReference type="GO" id="GO:0032259">
    <property type="term" value="P:methylation"/>
    <property type="evidence" value="ECO:0007669"/>
    <property type="project" value="UniProtKB-KW"/>
</dbReference>
<dbReference type="EMBL" id="MU069610">
    <property type="protein sequence ID" value="KAF5837596.1"/>
    <property type="molecule type" value="Genomic_DNA"/>
</dbReference>
<keyword evidence="7" id="KW-0809">Transit peptide</keyword>
<dbReference type="InterPro" id="IPR001678">
    <property type="entry name" value="MeTrfase_RsmB-F_NOP2_dom"/>
</dbReference>
<accession>A0ABQ7GSK1</accession>
<evidence type="ECO:0000256" key="8">
    <source>
        <dbReference type="ARBA" id="ARBA00023128"/>
    </source>
</evidence>
<dbReference type="InterPro" id="IPR029063">
    <property type="entry name" value="SAM-dependent_MTases_sf"/>
</dbReference>
<feature type="region of interest" description="Disordered" evidence="12">
    <location>
        <begin position="273"/>
        <end position="322"/>
    </location>
</feature>
<feature type="region of interest" description="Disordered" evidence="12">
    <location>
        <begin position="146"/>
        <end position="235"/>
    </location>
</feature>
<organism evidence="14 15">
    <name type="scientific">Dunaliella salina</name>
    <name type="common">Green alga</name>
    <name type="synonym">Protococcus salinus</name>
    <dbReference type="NCBI Taxonomy" id="3046"/>
    <lineage>
        <taxon>Eukaryota</taxon>
        <taxon>Viridiplantae</taxon>
        <taxon>Chlorophyta</taxon>
        <taxon>core chlorophytes</taxon>
        <taxon>Chlorophyceae</taxon>
        <taxon>CS clade</taxon>
        <taxon>Chlamydomonadales</taxon>
        <taxon>Dunaliellaceae</taxon>
        <taxon>Dunaliella</taxon>
    </lineage>
</organism>
<keyword evidence="3 11" id="KW-0489">Methyltransferase</keyword>
<comment type="caution">
    <text evidence="14">The sequence shown here is derived from an EMBL/GenBank/DDBJ whole genome shotgun (WGS) entry which is preliminary data.</text>
</comment>
<dbReference type="GO" id="GO:0008168">
    <property type="term" value="F:methyltransferase activity"/>
    <property type="evidence" value="ECO:0007669"/>
    <property type="project" value="UniProtKB-KW"/>
</dbReference>
<dbReference type="Gene3D" id="6.20.240.40">
    <property type="match status" value="1"/>
</dbReference>
<name>A0ABQ7GSK1_DUNSA</name>
<dbReference type="InterPro" id="IPR049560">
    <property type="entry name" value="MeTrfase_RsmB-F_NOP2_cat"/>
</dbReference>
<evidence type="ECO:0000256" key="10">
    <source>
        <dbReference type="ARBA" id="ARBA00049302"/>
    </source>
</evidence>
<keyword evidence="6 11" id="KW-0694">RNA-binding</keyword>
<evidence type="ECO:0000259" key="13">
    <source>
        <dbReference type="PROSITE" id="PS51686"/>
    </source>
</evidence>
<reference evidence="14" key="1">
    <citation type="submission" date="2017-08" db="EMBL/GenBank/DDBJ databases">
        <authorList>
            <person name="Polle J.E."/>
            <person name="Barry K."/>
            <person name="Cushman J."/>
            <person name="Schmutz J."/>
            <person name="Tran D."/>
            <person name="Hathwaick L.T."/>
            <person name="Yim W.C."/>
            <person name="Jenkins J."/>
            <person name="Mckie-Krisberg Z.M."/>
            <person name="Prochnik S."/>
            <person name="Lindquist E."/>
            <person name="Dockter R.B."/>
            <person name="Adam C."/>
            <person name="Molina H."/>
            <person name="Bunkerborg J."/>
            <person name="Jin E."/>
            <person name="Buchheim M."/>
            <person name="Magnuson J."/>
        </authorList>
    </citation>
    <scope>NUCLEOTIDE SEQUENCE</scope>
    <source>
        <strain evidence="14">CCAP 19/18</strain>
    </source>
</reference>
<dbReference type="Pfam" id="PF01189">
    <property type="entry name" value="Methyltr_RsmB-F"/>
    <property type="match status" value="1"/>
</dbReference>
<keyword evidence="2" id="KW-0698">rRNA processing</keyword>
<comment type="similarity">
    <text evidence="11">Belongs to the class I-like SAM-binding methyltransferase superfamily. RsmB/NOP family.</text>
</comment>
<evidence type="ECO:0000256" key="11">
    <source>
        <dbReference type="PROSITE-ProRule" id="PRU01023"/>
    </source>
</evidence>
<feature type="compositionally biased region" description="Polar residues" evidence="12">
    <location>
        <begin position="172"/>
        <end position="187"/>
    </location>
</feature>
<evidence type="ECO:0000256" key="3">
    <source>
        <dbReference type="ARBA" id="ARBA00022603"/>
    </source>
</evidence>
<feature type="compositionally biased region" description="Basic and acidic residues" evidence="12">
    <location>
        <begin position="188"/>
        <end position="198"/>
    </location>
</feature>
<proteinExistence type="inferred from homology"/>
<gene>
    <name evidence="14" type="ORF">DUNSADRAFT_4167</name>
</gene>
<dbReference type="PANTHER" id="PTHR22808:SF3">
    <property type="entry name" value="5-METHYLCYTOSINE RRNA METHYLTRANSFERASE NSUN4"/>
    <property type="match status" value="1"/>
</dbReference>
<feature type="domain" description="SAM-dependent MTase RsmB/NOP-type" evidence="13">
    <location>
        <begin position="357"/>
        <end position="524"/>
    </location>
</feature>
<comment type="catalytic activity">
    <reaction evidence="10">
        <text>a cytidine in rRNA + S-adenosyl-L-methionine = a 5-methylcytidine in rRNA + S-adenosyl-L-homocysteine + H(+)</text>
        <dbReference type="Rhea" id="RHEA:61484"/>
        <dbReference type="Rhea" id="RHEA-COMP:15836"/>
        <dbReference type="Rhea" id="RHEA-COMP:15837"/>
        <dbReference type="ChEBI" id="CHEBI:15378"/>
        <dbReference type="ChEBI" id="CHEBI:57856"/>
        <dbReference type="ChEBI" id="CHEBI:59789"/>
        <dbReference type="ChEBI" id="CHEBI:74483"/>
        <dbReference type="ChEBI" id="CHEBI:82748"/>
    </reaction>
</comment>
<dbReference type="PROSITE" id="PS51686">
    <property type="entry name" value="SAM_MT_RSMB_NOP"/>
    <property type="match status" value="1"/>
</dbReference>
<evidence type="ECO:0000256" key="6">
    <source>
        <dbReference type="ARBA" id="ARBA00022884"/>
    </source>
</evidence>
<protein>
    <recommendedName>
        <fullName evidence="9">NOL1/NOP2/Sun domain family member 4</fullName>
    </recommendedName>
</protein>
<dbReference type="PANTHER" id="PTHR22808">
    <property type="entry name" value="NCL1 YEAST -RELATED NOL1/NOP2/FMU SUN DOMAIN-CONTAINING"/>
    <property type="match status" value="1"/>
</dbReference>
<sequence length="577" mass="59711">MPPTGKRPGSAKTEDSSAEFDKYFSQQFGVARWRSLAKSLQKETTHVALLNQFALNDSVLDGMKPSLFVGNIKCFRLPQSPVPIAGAQPELDEKTALRTHYWMDLASVYPVVLLDAQPGMTVLDAAAAPGGKSLVLAHQMFAPSRRAAPPSASLQGAGEHHVSETEEGLQGQGTAEGSLSGTASSGQDGEHRVSKLEEGLQGEGTAKGSMLGTASSGQHGLGQGPGLPLGTAAPDATGALSDTAAPGAAGVLAGTAVPGAAGVLAETAVQGAAGAPEETAAPGAAGPTREGSAKKHEGLHRGEGLAGPGQALSSAKGGGLLMVNEPDATRRTRLQRVLTEYLPHALVAGSAGAASGKRSNVGAVRVIGHEAEKYWSRHESERYDRVLLDAPCSNDRHVVQQSCARRGLIPARDWSLMQCRQLAALQLQLLLAGLRALAVGGRLVYSTCSLAAMENDGVVSKALERFPDVCVVMPSHPNYFPASLVNQPVSLQETFSPEATKHGVLLMPDLCGHGPIYVSVLEKRKDQVDLQRVANIEPSSSLQPPPAGAAAGAAARALFKAPPGSNPRASISPLLLP</sequence>
<evidence type="ECO:0000256" key="2">
    <source>
        <dbReference type="ARBA" id="ARBA00022552"/>
    </source>
</evidence>
<evidence type="ECO:0000256" key="7">
    <source>
        <dbReference type="ARBA" id="ARBA00022946"/>
    </source>
</evidence>
<evidence type="ECO:0000256" key="12">
    <source>
        <dbReference type="SAM" id="MobiDB-lite"/>
    </source>
</evidence>